<sequence>MTNPFQRAVTHSVPRPKRVAAIETLTEANRTTDLAVLVQTSGLPGGLRRQAVDGLISCGATDLLEELADDRSVAPELSKKAQR</sequence>
<dbReference type="AlphaFoldDB" id="A0A3A6PYV7"/>
<accession>A0A3A6PYV7</accession>
<name>A0A3A6PYV7_9EURY</name>
<evidence type="ECO:0000313" key="2">
    <source>
        <dbReference type="Proteomes" id="UP000281564"/>
    </source>
</evidence>
<gene>
    <name evidence="1" type="ORF">DP106_10250</name>
</gene>
<reference evidence="1 2" key="1">
    <citation type="submission" date="2018-06" db="EMBL/GenBank/DDBJ databases">
        <title>Halonotius sp. F13-13 a new haloarchaeeon isolated from a solar saltern from Isla Cristina, Huelva, Spain.</title>
        <authorList>
            <person name="Duran-Viseras A."/>
            <person name="Sanchez-Porro C."/>
            <person name="Ventosa A."/>
        </authorList>
    </citation>
    <scope>NUCLEOTIDE SEQUENCE [LARGE SCALE GENOMIC DNA]</scope>
    <source>
        <strain evidence="1 2">CECT 7525</strain>
    </source>
</reference>
<comment type="caution">
    <text evidence="1">The sequence shown here is derived from an EMBL/GenBank/DDBJ whole genome shotgun (WGS) entry which is preliminary data.</text>
</comment>
<proteinExistence type="predicted"/>
<keyword evidence="2" id="KW-1185">Reference proteome</keyword>
<protein>
    <submittedName>
        <fullName evidence="1">Uncharacterized protein</fullName>
    </submittedName>
</protein>
<evidence type="ECO:0000313" key="1">
    <source>
        <dbReference type="EMBL" id="RJX48911.1"/>
    </source>
</evidence>
<dbReference type="EMBL" id="QMDW01000014">
    <property type="protein sequence ID" value="RJX48911.1"/>
    <property type="molecule type" value="Genomic_DNA"/>
</dbReference>
<dbReference type="Proteomes" id="UP000281564">
    <property type="component" value="Unassembled WGS sequence"/>
</dbReference>
<organism evidence="1 2">
    <name type="scientific">Halonotius pteroides</name>
    <dbReference type="NCBI Taxonomy" id="268735"/>
    <lineage>
        <taxon>Archaea</taxon>
        <taxon>Methanobacteriati</taxon>
        <taxon>Methanobacteriota</taxon>
        <taxon>Stenosarchaea group</taxon>
        <taxon>Halobacteria</taxon>
        <taxon>Halobacteriales</taxon>
        <taxon>Haloferacaceae</taxon>
        <taxon>Halonotius</taxon>
    </lineage>
</organism>
<dbReference type="OrthoDB" id="199024at2157"/>
<dbReference type="RefSeq" id="WP_120085123.1">
    <property type="nucleotide sequence ID" value="NZ_QMDW01000014.1"/>
</dbReference>